<dbReference type="RefSeq" id="XP_064669636.1">
    <property type="nucleotide sequence ID" value="XM_064813648.1"/>
</dbReference>
<keyword evidence="1" id="KW-0175">Coiled coil</keyword>
<feature type="coiled-coil region" evidence="1">
    <location>
        <begin position="586"/>
        <end position="648"/>
    </location>
</feature>
<accession>A0AAN6TD63</accession>
<dbReference type="Proteomes" id="UP001302812">
    <property type="component" value="Unassembled WGS sequence"/>
</dbReference>
<protein>
    <submittedName>
        <fullName evidence="3">Uncharacterized protein</fullName>
    </submittedName>
</protein>
<feature type="region of interest" description="Disordered" evidence="2">
    <location>
        <begin position="126"/>
        <end position="146"/>
    </location>
</feature>
<feature type="coiled-coil region" evidence="1">
    <location>
        <begin position="262"/>
        <end position="380"/>
    </location>
</feature>
<feature type="compositionally biased region" description="Basic and acidic residues" evidence="2">
    <location>
        <begin position="50"/>
        <end position="60"/>
    </location>
</feature>
<organism evidence="3 4">
    <name type="scientific">Canariomyces notabilis</name>
    <dbReference type="NCBI Taxonomy" id="2074819"/>
    <lineage>
        <taxon>Eukaryota</taxon>
        <taxon>Fungi</taxon>
        <taxon>Dikarya</taxon>
        <taxon>Ascomycota</taxon>
        <taxon>Pezizomycotina</taxon>
        <taxon>Sordariomycetes</taxon>
        <taxon>Sordariomycetidae</taxon>
        <taxon>Sordariales</taxon>
        <taxon>Chaetomiaceae</taxon>
        <taxon>Canariomyces</taxon>
    </lineage>
</organism>
<feature type="compositionally biased region" description="Basic and acidic residues" evidence="2">
    <location>
        <begin position="127"/>
        <end position="142"/>
    </location>
</feature>
<reference evidence="3" key="1">
    <citation type="journal article" date="2023" name="Mol. Phylogenet. Evol.">
        <title>Genome-scale phylogeny and comparative genomics of the fungal order Sordariales.</title>
        <authorList>
            <person name="Hensen N."/>
            <person name="Bonometti L."/>
            <person name="Westerberg I."/>
            <person name="Brannstrom I.O."/>
            <person name="Guillou S."/>
            <person name="Cros-Aarteil S."/>
            <person name="Calhoun S."/>
            <person name="Haridas S."/>
            <person name="Kuo A."/>
            <person name="Mondo S."/>
            <person name="Pangilinan J."/>
            <person name="Riley R."/>
            <person name="LaButti K."/>
            <person name="Andreopoulos B."/>
            <person name="Lipzen A."/>
            <person name="Chen C."/>
            <person name="Yan M."/>
            <person name="Daum C."/>
            <person name="Ng V."/>
            <person name="Clum A."/>
            <person name="Steindorff A."/>
            <person name="Ohm R.A."/>
            <person name="Martin F."/>
            <person name="Silar P."/>
            <person name="Natvig D.O."/>
            <person name="Lalanne C."/>
            <person name="Gautier V."/>
            <person name="Ament-Velasquez S.L."/>
            <person name="Kruys A."/>
            <person name="Hutchinson M.I."/>
            <person name="Powell A.J."/>
            <person name="Barry K."/>
            <person name="Miller A.N."/>
            <person name="Grigoriev I.V."/>
            <person name="Debuchy R."/>
            <person name="Gladieux P."/>
            <person name="Hiltunen Thoren M."/>
            <person name="Johannesson H."/>
        </authorList>
    </citation>
    <scope>NUCLEOTIDE SEQUENCE</scope>
    <source>
        <strain evidence="3">CBS 508.74</strain>
    </source>
</reference>
<reference evidence="3" key="2">
    <citation type="submission" date="2023-05" db="EMBL/GenBank/DDBJ databases">
        <authorList>
            <consortium name="Lawrence Berkeley National Laboratory"/>
            <person name="Steindorff A."/>
            <person name="Hensen N."/>
            <person name="Bonometti L."/>
            <person name="Westerberg I."/>
            <person name="Brannstrom I.O."/>
            <person name="Guillou S."/>
            <person name="Cros-Aarteil S."/>
            <person name="Calhoun S."/>
            <person name="Haridas S."/>
            <person name="Kuo A."/>
            <person name="Mondo S."/>
            <person name="Pangilinan J."/>
            <person name="Riley R."/>
            <person name="Labutti K."/>
            <person name="Andreopoulos B."/>
            <person name="Lipzen A."/>
            <person name="Chen C."/>
            <person name="Yanf M."/>
            <person name="Daum C."/>
            <person name="Ng V."/>
            <person name="Clum A."/>
            <person name="Ohm R."/>
            <person name="Martin F."/>
            <person name="Silar P."/>
            <person name="Natvig D."/>
            <person name="Lalanne C."/>
            <person name="Gautier V."/>
            <person name="Ament-Velasquez S.L."/>
            <person name="Kruys A."/>
            <person name="Hutchinson M.I."/>
            <person name="Powell A.J."/>
            <person name="Barry K."/>
            <person name="Miller A.N."/>
            <person name="Grigoriev I.V."/>
            <person name="Debuchy R."/>
            <person name="Gladieux P."/>
            <person name="Thoren M.H."/>
            <person name="Johannesson H."/>
        </authorList>
    </citation>
    <scope>NUCLEOTIDE SEQUENCE</scope>
    <source>
        <strain evidence="3">CBS 508.74</strain>
    </source>
</reference>
<evidence type="ECO:0000256" key="1">
    <source>
        <dbReference type="SAM" id="Coils"/>
    </source>
</evidence>
<dbReference type="EMBL" id="MU853343">
    <property type="protein sequence ID" value="KAK4112066.1"/>
    <property type="molecule type" value="Genomic_DNA"/>
</dbReference>
<gene>
    <name evidence="3" type="ORF">N656DRAFT_768740</name>
</gene>
<feature type="coiled-coil region" evidence="1">
    <location>
        <begin position="406"/>
        <end position="454"/>
    </location>
</feature>
<evidence type="ECO:0000256" key="2">
    <source>
        <dbReference type="SAM" id="MobiDB-lite"/>
    </source>
</evidence>
<keyword evidence="4" id="KW-1185">Reference proteome</keyword>
<evidence type="ECO:0000313" key="3">
    <source>
        <dbReference type="EMBL" id="KAK4112066.1"/>
    </source>
</evidence>
<feature type="region of interest" description="Disordered" evidence="2">
    <location>
        <begin position="50"/>
        <end position="74"/>
    </location>
</feature>
<proteinExistence type="predicted"/>
<name>A0AAN6TD63_9PEZI</name>
<dbReference type="AlphaFoldDB" id="A0AAN6TD63"/>
<sequence>MVELLEKGMIFQENTDDGLAEELSRAQTELKRLRDKWAADLTSLREKCDEEKAAQKRSFDGQKATLQAESQAREAQLKRELEEKVKEVKEVERQLEASTRKLDRVKKDKERVDRLCTEMSRAQDTLIEEKQELTQERDDAEAKAQGLEYNVSDLKRSLQEAKDDQEAKARSIASLTSERDKASGELADLRQTVVPENRRLAATNSSLLGTLKETEEKLKDEKINAEKANRETVSGELKRVKELMGKELSDKEKNVNDLHIKIAGLNGRLESATAKNTDLEAAIHDLKQSLAREKEERQDADRENRRLKLKITELNGRADTAEERVSSLEADLSAAESRVESYRDALDSERARCIKLDDELKREKSNLVEAQAQLEAFQIVTKDKTTKLEGELETARKEAGDNVKLYSDTKAALEKTQRDLSEARLESDKQGRLRRAEIERTKKLQAELDRAIQREREYDPDRLYQQLDAEREAHRCCKATLETKECTIRQHLGTIADLEIKYQKAHNAEVALGTQVLALAVQVKQLGASLTEERNNRVRIQGLLDSEVAEHNLTRQALSSETTRANNETIRANNEATRANTYGSKLDFANAQLSREMAKLRQANIDLSSAWSNLNWANSQLSSKNQELQHVKIQLSNQNAQIRSLQSAAKHTNCVTLSSVNTLIGSYERLYDFAERKGVRRQTWTLYKAHYPNGFSFRNGKYEIDFRGEIF</sequence>
<comment type="caution">
    <text evidence="3">The sequence shown here is derived from an EMBL/GenBank/DDBJ whole genome shotgun (WGS) entry which is preliminary data.</text>
</comment>
<dbReference type="GeneID" id="89937773"/>
<evidence type="ECO:0000313" key="4">
    <source>
        <dbReference type="Proteomes" id="UP001302812"/>
    </source>
</evidence>